<keyword evidence="5" id="KW-0812">Transmembrane</keyword>
<feature type="region of interest" description="Disordered" evidence="4">
    <location>
        <begin position="105"/>
        <end position="190"/>
    </location>
</feature>
<dbReference type="NCBIfam" id="NF040941">
    <property type="entry name" value="GGGWT_bact"/>
    <property type="match status" value="1"/>
</dbReference>
<dbReference type="InterPro" id="IPR014716">
    <property type="entry name" value="Fibrinogen_a/b/g_C_1"/>
</dbReference>
<dbReference type="CDD" id="cd00087">
    <property type="entry name" value="FReD"/>
    <property type="match status" value="1"/>
</dbReference>
<dbReference type="InterPro" id="IPR003598">
    <property type="entry name" value="Ig_sub2"/>
</dbReference>
<comment type="caution">
    <text evidence="8">The sequence shown here is derived from an EMBL/GenBank/DDBJ whole genome shotgun (WGS) entry which is preliminary data.</text>
</comment>
<keyword evidence="5" id="KW-1133">Transmembrane helix</keyword>
<dbReference type="SMART" id="SM00408">
    <property type="entry name" value="IGc2"/>
    <property type="match status" value="3"/>
</dbReference>
<feature type="domain" description="Ig-like" evidence="6">
    <location>
        <begin position="371"/>
        <end position="453"/>
    </location>
</feature>
<dbReference type="Pfam" id="PF13927">
    <property type="entry name" value="Ig_3"/>
    <property type="match status" value="3"/>
</dbReference>
<dbReference type="SUPFAM" id="SSF56496">
    <property type="entry name" value="Fibrinogen C-terminal domain-like"/>
    <property type="match status" value="1"/>
</dbReference>
<dbReference type="PROSITE" id="PS50835">
    <property type="entry name" value="IG_LIKE"/>
    <property type="match status" value="3"/>
</dbReference>
<dbReference type="SMART" id="SM00186">
    <property type="entry name" value="FBG"/>
    <property type="match status" value="1"/>
</dbReference>
<evidence type="ECO:0000313" key="9">
    <source>
        <dbReference type="Proteomes" id="UP001159405"/>
    </source>
</evidence>
<evidence type="ECO:0008006" key="10">
    <source>
        <dbReference type="Google" id="ProtNLM"/>
    </source>
</evidence>
<dbReference type="InterPro" id="IPR013783">
    <property type="entry name" value="Ig-like_fold"/>
</dbReference>
<keyword evidence="9" id="KW-1185">Reference proteome</keyword>
<dbReference type="InterPro" id="IPR002181">
    <property type="entry name" value="Fibrinogen_a/b/g_C_dom"/>
</dbReference>
<name>A0ABN8MNY4_9CNID</name>
<proteinExistence type="predicted"/>
<dbReference type="Gene3D" id="2.60.40.10">
    <property type="entry name" value="Immunoglobulins"/>
    <property type="match status" value="3"/>
</dbReference>
<evidence type="ECO:0000256" key="1">
    <source>
        <dbReference type="ARBA" id="ARBA00004498"/>
    </source>
</evidence>
<dbReference type="PROSITE" id="PS51406">
    <property type="entry name" value="FIBRINOGEN_C_2"/>
    <property type="match status" value="1"/>
</dbReference>
<dbReference type="Gene3D" id="3.90.215.10">
    <property type="entry name" value="Gamma Fibrinogen, chain A, domain 1"/>
    <property type="match status" value="1"/>
</dbReference>
<evidence type="ECO:0000256" key="5">
    <source>
        <dbReference type="SAM" id="Phobius"/>
    </source>
</evidence>
<dbReference type="InterPro" id="IPR036179">
    <property type="entry name" value="Ig-like_dom_sf"/>
</dbReference>
<dbReference type="PANTHER" id="PTHR19143">
    <property type="entry name" value="FIBRINOGEN/TENASCIN/ANGIOPOEITIN"/>
    <property type="match status" value="1"/>
</dbReference>
<feature type="non-terminal residue" evidence="8">
    <location>
        <position position="674"/>
    </location>
</feature>
<evidence type="ECO:0000259" key="7">
    <source>
        <dbReference type="PROSITE" id="PS51406"/>
    </source>
</evidence>
<evidence type="ECO:0000259" key="6">
    <source>
        <dbReference type="PROSITE" id="PS50835"/>
    </source>
</evidence>
<comment type="subcellular location">
    <subcellularLocation>
        <location evidence="1">Secreted</location>
        <location evidence="1">Extracellular space</location>
        <location evidence="1">Extracellular matrix</location>
    </subcellularLocation>
</comment>
<dbReference type="InterPro" id="IPR007110">
    <property type="entry name" value="Ig-like_dom"/>
</dbReference>
<evidence type="ECO:0000256" key="3">
    <source>
        <dbReference type="ARBA" id="ARBA00023157"/>
    </source>
</evidence>
<feature type="domain" description="Ig-like" evidence="6">
    <location>
        <begin position="194"/>
        <end position="279"/>
    </location>
</feature>
<keyword evidence="2" id="KW-0272">Extracellular matrix</keyword>
<feature type="transmembrane region" description="Helical" evidence="5">
    <location>
        <begin position="12"/>
        <end position="30"/>
    </location>
</feature>
<accession>A0ABN8MNY4</accession>
<feature type="domain" description="Ig-like" evidence="6">
    <location>
        <begin position="282"/>
        <end position="369"/>
    </location>
</feature>
<dbReference type="InterPro" id="IPR008160">
    <property type="entry name" value="Collagen"/>
</dbReference>
<dbReference type="InterPro" id="IPR050373">
    <property type="entry name" value="Fibrinogen_C-term_domain"/>
</dbReference>
<evidence type="ECO:0000313" key="8">
    <source>
        <dbReference type="EMBL" id="CAH3032642.1"/>
    </source>
</evidence>
<dbReference type="InterPro" id="IPR003599">
    <property type="entry name" value="Ig_sub"/>
</dbReference>
<dbReference type="Pfam" id="PF00147">
    <property type="entry name" value="Fibrinogen_C"/>
    <property type="match status" value="1"/>
</dbReference>
<protein>
    <recommendedName>
        <fullName evidence="10">Fibrinogen C-terminal domain-containing protein</fullName>
    </recommendedName>
</protein>
<feature type="domain" description="Fibrinogen C-terminal" evidence="7">
    <location>
        <begin position="455"/>
        <end position="672"/>
    </location>
</feature>
<dbReference type="PANTHER" id="PTHR19143:SF459">
    <property type="entry name" value="FIBRINOGEN C-TERMINAL DOMAIN-CONTAINING PROTEIN"/>
    <property type="match status" value="1"/>
</dbReference>
<keyword evidence="5" id="KW-0472">Membrane</keyword>
<organism evidence="8 9">
    <name type="scientific">Porites lobata</name>
    <dbReference type="NCBI Taxonomy" id="104759"/>
    <lineage>
        <taxon>Eukaryota</taxon>
        <taxon>Metazoa</taxon>
        <taxon>Cnidaria</taxon>
        <taxon>Anthozoa</taxon>
        <taxon>Hexacorallia</taxon>
        <taxon>Scleractinia</taxon>
        <taxon>Fungiina</taxon>
        <taxon>Poritidae</taxon>
        <taxon>Porites</taxon>
    </lineage>
</organism>
<gene>
    <name evidence="8" type="ORF">PLOB_00000126</name>
</gene>
<keyword evidence="2" id="KW-0964">Secreted</keyword>
<keyword evidence="3" id="KW-1015">Disulfide bond</keyword>
<dbReference type="PROSITE" id="PS00514">
    <property type="entry name" value="FIBRINOGEN_C_1"/>
    <property type="match status" value="1"/>
</dbReference>
<dbReference type="SMART" id="SM00409">
    <property type="entry name" value="IG"/>
    <property type="match status" value="3"/>
</dbReference>
<reference evidence="8 9" key="1">
    <citation type="submission" date="2022-05" db="EMBL/GenBank/DDBJ databases">
        <authorList>
            <consortium name="Genoscope - CEA"/>
            <person name="William W."/>
        </authorList>
    </citation>
    <scope>NUCLEOTIDE SEQUENCE [LARGE SCALE GENOMIC DNA]</scope>
</reference>
<dbReference type="Proteomes" id="UP001159405">
    <property type="component" value="Unassembled WGS sequence"/>
</dbReference>
<evidence type="ECO:0000256" key="2">
    <source>
        <dbReference type="ARBA" id="ARBA00022530"/>
    </source>
</evidence>
<sequence length="674" mass="73499">MAAQKQRMPSFVSILCVGSFVFYCAGFLRVELELHEQKKRINALENNAESKLQPSMEPNPVKTQHSLSELQPLELHRNKRQVDKVNKTLKINKLISELEPHICQSKGVMCSPGPPGPPGPRGEKGTRGRRGQRGRQGNKGDQGIMGSPGKSGKQGIMGPIGPPGVTGPKGQKGDIGPAGMPGSKGEPGESILAPSVVVSPARSNTNETGSATFKCSVIGNPKPTVVWSKLHSQTNISQSLVSGETLRLQNSKGSDAGVYKCSAVNILGQAHAVGHLIVNVRPSVSLDPGPHYFVEGSNAILPVCHVTGHPTPVVTWSRSFGQLPQGRVQSNSSVIKVVGVRKVDSDNYLCTATNLLGSVVKRTHLVVVSLPRFTVKPRAKVLVFLGLVMTLNCSATGDPQPVISWKKQGFQLPRGRSQQINGALVIRGIRKEDTGNYICTATSAGVFSVETVAYIEVQSHAKDCSDLFKSGHNQSGVYSVNPDGKGSFNVYCDMRTDGGGWIVFQRRQDGSVDFYRGWNDFKSGFGQLIAELWLGNDKIHRLTAARPSTLRVELEDWNGVRVYAKYGQFKVGDEQAKYRLEVGSCSGTAGNSLLGSYNLNNMAFTTKDRDNDRYGVNCAVIFSGAWWYNACHNSNLNGKYLGRKYDYKGVVWNEFRDKLSLKYTEMKLRPSYQK</sequence>
<dbReference type="InterPro" id="IPR036056">
    <property type="entry name" value="Fibrinogen-like_C"/>
</dbReference>
<dbReference type="EMBL" id="CALNXK010000001">
    <property type="protein sequence ID" value="CAH3032642.1"/>
    <property type="molecule type" value="Genomic_DNA"/>
</dbReference>
<dbReference type="InterPro" id="IPR020837">
    <property type="entry name" value="Fibrinogen_CS"/>
</dbReference>
<dbReference type="SUPFAM" id="SSF48726">
    <property type="entry name" value="Immunoglobulin"/>
    <property type="match status" value="3"/>
</dbReference>
<dbReference type="Pfam" id="PF01391">
    <property type="entry name" value="Collagen"/>
    <property type="match status" value="1"/>
</dbReference>
<evidence type="ECO:0000256" key="4">
    <source>
        <dbReference type="SAM" id="MobiDB-lite"/>
    </source>
</evidence>